<comment type="similarity">
    <text evidence="7">Belongs to the ATPase delta chain family.</text>
</comment>
<protein>
    <recommendedName>
        <fullName evidence="7">ATP synthase subunit delta</fullName>
    </recommendedName>
    <alternativeName>
        <fullName evidence="7">ATP synthase F(1) sector subunit delta</fullName>
    </alternativeName>
    <alternativeName>
        <fullName evidence="7">F-type ATPase subunit delta</fullName>
        <shortName evidence="7">F-ATPase subunit delta</shortName>
    </alternativeName>
</protein>
<keyword evidence="7" id="KW-1003">Cell membrane</keyword>
<evidence type="ECO:0000256" key="2">
    <source>
        <dbReference type="ARBA" id="ARBA00022448"/>
    </source>
</evidence>
<name>A0A0V8QG97_9FIRM</name>
<dbReference type="GO" id="GO:0046933">
    <property type="term" value="F:proton-transporting ATP synthase activity, rotational mechanism"/>
    <property type="evidence" value="ECO:0007669"/>
    <property type="project" value="UniProtKB-UniRule"/>
</dbReference>
<keyword evidence="4 7" id="KW-0406">Ion transport</keyword>
<proteinExistence type="inferred from homology"/>
<evidence type="ECO:0000256" key="1">
    <source>
        <dbReference type="ARBA" id="ARBA00004370"/>
    </source>
</evidence>
<keyword evidence="7" id="KW-0139">CF(1)</keyword>
<dbReference type="RefSeq" id="WP_058352342.1">
    <property type="nucleotide sequence ID" value="NZ_CABMMD010000135.1"/>
</dbReference>
<evidence type="ECO:0000313" key="8">
    <source>
        <dbReference type="EMBL" id="KSV59443.1"/>
    </source>
</evidence>
<dbReference type="InterPro" id="IPR026015">
    <property type="entry name" value="ATP_synth_OSCP/delta_N_sf"/>
</dbReference>
<sequence length="182" mass="20555">MAKLVSKTYGDALFELAVEENTMDATAKEAEAVLDAFAENEELLNLLNHPKVTREEKIKVIENVFKGEVSDNIVGFLVIIVQKGRHNEIPEIFRYFLDQVMEYKNIGTAKVTSAVALTDEQKAAVEKRLLEVTKYVEFNMDYKVDPSLIGGMVIRIGDRVVDSSIRTQIDNMAKDLMKIQLN</sequence>
<comment type="subcellular location">
    <subcellularLocation>
        <location evidence="7">Cell membrane</location>
        <topology evidence="7">Peripheral membrane protein</topology>
    </subcellularLocation>
    <subcellularLocation>
        <location evidence="1">Membrane</location>
    </subcellularLocation>
</comment>
<dbReference type="SUPFAM" id="SSF47928">
    <property type="entry name" value="N-terminal domain of the delta subunit of the F1F0-ATP synthase"/>
    <property type="match status" value="1"/>
</dbReference>
<comment type="function">
    <text evidence="7">F(1)F(0) ATP synthase produces ATP from ADP in the presence of a proton or sodium gradient. F-type ATPases consist of two structural domains, F(1) containing the extramembraneous catalytic core and F(0) containing the membrane proton channel, linked together by a central stalk and a peripheral stalk. During catalysis, ATP synthesis in the catalytic domain of F(1) is coupled via a rotary mechanism of the central stalk subunits to proton translocation.</text>
</comment>
<dbReference type="PRINTS" id="PR00125">
    <property type="entry name" value="ATPASEDELTA"/>
</dbReference>
<dbReference type="Gene3D" id="1.10.520.20">
    <property type="entry name" value="N-terminal domain of the delta subunit of the F1F0-ATP synthase"/>
    <property type="match status" value="1"/>
</dbReference>
<keyword evidence="3 7" id="KW-0375">Hydrogen ion transport</keyword>
<evidence type="ECO:0000256" key="6">
    <source>
        <dbReference type="ARBA" id="ARBA00023310"/>
    </source>
</evidence>
<accession>A0A0V8QG97</accession>
<reference evidence="8 9" key="1">
    <citation type="submission" date="2015-11" db="EMBL/GenBank/DDBJ databases">
        <title>Butyribacter intestini gen. nov., sp. nov., a butyric acid-producing bacterium of the family Lachnospiraceae isolated from the human faeces.</title>
        <authorList>
            <person name="Zou Y."/>
            <person name="Xue W."/>
            <person name="Luo G."/>
            <person name="Lv M."/>
        </authorList>
    </citation>
    <scope>NUCLEOTIDE SEQUENCE [LARGE SCALE GENOMIC DNA]</scope>
    <source>
        <strain evidence="8 9">ACET-33324</strain>
    </source>
</reference>
<dbReference type="STRING" id="290052.ASU35_08945"/>
<keyword evidence="9" id="KW-1185">Reference proteome</keyword>
<keyword evidence="2 7" id="KW-0813">Transport</keyword>
<dbReference type="Proteomes" id="UP000054874">
    <property type="component" value="Unassembled WGS sequence"/>
</dbReference>
<comment type="caution">
    <text evidence="8">The sequence shown here is derived from an EMBL/GenBank/DDBJ whole genome shotgun (WGS) entry which is preliminary data.</text>
</comment>
<gene>
    <name evidence="7" type="primary">atpH</name>
    <name evidence="8" type="ORF">ASU35_08945</name>
</gene>
<dbReference type="GO" id="GO:0005886">
    <property type="term" value="C:plasma membrane"/>
    <property type="evidence" value="ECO:0007669"/>
    <property type="project" value="UniProtKB-SubCell"/>
</dbReference>
<dbReference type="NCBIfam" id="TIGR01145">
    <property type="entry name" value="ATP_synt_delta"/>
    <property type="match status" value="1"/>
</dbReference>
<comment type="function">
    <text evidence="7">This protein is part of the stalk that links CF(0) to CF(1). It either transmits conformational changes from CF(0) to CF(1) or is implicated in proton conduction.</text>
</comment>
<keyword evidence="6 7" id="KW-0066">ATP synthesis</keyword>
<organism evidence="8 9">
    <name type="scientific">Acetivibrio ethanolgignens</name>
    <dbReference type="NCBI Taxonomy" id="290052"/>
    <lineage>
        <taxon>Bacteria</taxon>
        <taxon>Bacillati</taxon>
        <taxon>Bacillota</taxon>
        <taxon>Clostridia</taxon>
        <taxon>Eubacteriales</taxon>
        <taxon>Oscillospiraceae</taxon>
        <taxon>Acetivibrio</taxon>
    </lineage>
</organism>
<evidence type="ECO:0000256" key="7">
    <source>
        <dbReference type="HAMAP-Rule" id="MF_01416"/>
    </source>
</evidence>
<evidence type="ECO:0000313" key="9">
    <source>
        <dbReference type="Proteomes" id="UP000054874"/>
    </source>
</evidence>
<dbReference type="HAMAP" id="MF_01416">
    <property type="entry name" value="ATP_synth_delta_bact"/>
    <property type="match status" value="1"/>
</dbReference>
<dbReference type="AlphaFoldDB" id="A0A0V8QG97"/>
<dbReference type="OrthoDB" id="9802471at2"/>
<dbReference type="EMBL" id="LNAM01000135">
    <property type="protein sequence ID" value="KSV59443.1"/>
    <property type="molecule type" value="Genomic_DNA"/>
</dbReference>
<dbReference type="Pfam" id="PF00213">
    <property type="entry name" value="OSCP"/>
    <property type="match status" value="1"/>
</dbReference>
<evidence type="ECO:0000256" key="4">
    <source>
        <dbReference type="ARBA" id="ARBA00023065"/>
    </source>
</evidence>
<dbReference type="GO" id="GO:0045259">
    <property type="term" value="C:proton-transporting ATP synthase complex"/>
    <property type="evidence" value="ECO:0007669"/>
    <property type="project" value="UniProtKB-KW"/>
</dbReference>
<dbReference type="InterPro" id="IPR000711">
    <property type="entry name" value="ATPase_OSCP/dsu"/>
</dbReference>
<keyword evidence="5 7" id="KW-0472">Membrane</keyword>
<dbReference type="PANTHER" id="PTHR11910">
    <property type="entry name" value="ATP SYNTHASE DELTA CHAIN"/>
    <property type="match status" value="1"/>
</dbReference>
<evidence type="ECO:0000256" key="5">
    <source>
        <dbReference type="ARBA" id="ARBA00023136"/>
    </source>
</evidence>
<evidence type="ECO:0000256" key="3">
    <source>
        <dbReference type="ARBA" id="ARBA00022781"/>
    </source>
</evidence>